<evidence type="ECO:0000313" key="6">
    <source>
        <dbReference type="Proteomes" id="UP000248214"/>
    </source>
</evidence>
<sequence length="320" mass="36927">MVTSVAQSAKMKKRGQINVVIQSTKTTEHVHSMRTSHFTPFVQHKEYMEMMKEFEQFVGLDSMKAFIHELYAWLYLNKQREANGLKADKQSLHMVFKGNPGTGKTTVARLIAKMLKEMNVLEKGHFLEVDRADLVGEYIGHTAQKTRELVNKAMGGVLFIDEAYSLARGGEKDFGKEAIDTLVKLMEDKQHGFVLILAGYPVEMENFLQLNPGLPSRFPMIVSFPNYSVNELLDMLKQMAWKRDYQIEQSGLAYIKEVLVFAKEYHKERFSNGRFIRNFLEKAIRVQAVRLLEEDTYHKEALLTLVKTDFSKAFHTIFLE</sequence>
<dbReference type="AlphaFoldDB" id="A0A323TDC1"/>
<organism evidence="5 6">
    <name type="scientific">Salipaludibacillus keqinensis</name>
    <dbReference type="NCBI Taxonomy" id="2045207"/>
    <lineage>
        <taxon>Bacteria</taxon>
        <taxon>Bacillati</taxon>
        <taxon>Bacillota</taxon>
        <taxon>Bacilli</taxon>
        <taxon>Bacillales</taxon>
        <taxon>Bacillaceae</taxon>
    </lineage>
</organism>
<evidence type="ECO:0000256" key="3">
    <source>
        <dbReference type="ARBA" id="ARBA00022840"/>
    </source>
</evidence>
<accession>A0A323TDC1</accession>
<keyword evidence="3" id="KW-0067">ATP-binding</keyword>
<dbReference type="InterPro" id="IPR027417">
    <property type="entry name" value="P-loop_NTPase"/>
</dbReference>
<evidence type="ECO:0000256" key="2">
    <source>
        <dbReference type="ARBA" id="ARBA00022741"/>
    </source>
</evidence>
<dbReference type="Pfam" id="PF00004">
    <property type="entry name" value="AAA"/>
    <property type="match status" value="1"/>
</dbReference>
<dbReference type="Gene3D" id="3.40.50.300">
    <property type="entry name" value="P-loop containing nucleotide triphosphate hydrolases"/>
    <property type="match status" value="1"/>
</dbReference>
<dbReference type="GO" id="GO:0016887">
    <property type="term" value="F:ATP hydrolysis activity"/>
    <property type="evidence" value="ECO:0007669"/>
    <property type="project" value="InterPro"/>
</dbReference>
<dbReference type="Gene3D" id="1.10.8.60">
    <property type="match status" value="1"/>
</dbReference>
<dbReference type="SMART" id="SM00382">
    <property type="entry name" value="AAA"/>
    <property type="match status" value="1"/>
</dbReference>
<dbReference type="GO" id="GO:0005524">
    <property type="term" value="F:ATP binding"/>
    <property type="evidence" value="ECO:0007669"/>
    <property type="project" value="UniProtKB-KW"/>
</dbReference>
<comment type="caution">
    <text evidence="5">The sequence shown here is derived from an EMBL/GenBank/DDBJ whole genome shotgun (WGS) entry which is preliminary data.</text>
</comment>
<dbReference type="PRINTS" id="PR00819">
    <property type="entry name" value="CBXCFQXSUPER"/>
</dbReference>
<dbReference type="PANTHER" id="PTHR43392">
    <property type="entry name" value="AAA-TYPE ATPASE FAMILY PROTEIN / ANKYRIN REPEAT FAMILY PROTEIN"/>
    <property type="match status" value="1"/>
</dbReference>
<proteinExistence type="inferred from homology"/>
<evidence type="ECO:0000313" key="5">
    <source>
        <dbReference type="EMBL" id="PYZ93058.1"/>
    </source>
</evidence>
<protein>
    <submittedName>
        <fullName evidence="5">Stage V sporulation protein K</fullName>
    </submittedName>
</protein>
<reference evidence="5 6" key="1">
    <citation type="submission" date="2017-10" db="EMBL/GenBank/DDBJ databases">
        <title>Bacillus sp. nov., a halophilic bacterium isolated from a Keqin Lake.</title>
        <authorList>
            <person name="Wang H."/>
        </authorList>
    </citation>
    <scope>NUCLEOTIDE SEQUENCE [LARGE SCALE GENOMIC DNA]</scope>
    <source>
        <strain evidence="5 6">KQ-12</strain>
    </source>
</reference>
<dbReference type="SUPFAM" id="SSF52540">
    <property type="entry name" value="P-loop containing nucleoside triphosphate hydrolases"/>
    <property type="match status" value="1"/>
</dbReference>
<feature type="domain" description="AAA+ ATPase" evidence="4">
    <location>
        <begin position="90"/>
        <end position="228"/>
    </location>
</feature>
<name>A0A323TDC1_9BACI</name>
<keyword evidence="6" id="KW-1185">Reference proteome</keyword>
<dbReference type="OrthoDB" id="9806903at2"/>
<dbReference type="FunFam" id="3.40.50.300:FF:000216">
    <property type="entry name" value="Type VII secretion ATPase EccA"/>
    <property type="match status" value="1"/>
</dbReference>
<dbReference type="InterPro" id="IPR041627">
    <property type="entry name" value="AAA_lid_6"/>
</dbReference>
<gene>
    <name evidence="5" type="ORF">CR194_07625</name>
</gene>
<dbReference type="CDD" id="cd00009">
    <property type="entry name" value="AAA"/>
    <property type="match status" value="1"/>
</dbReference>
<dbReference type="InterPro" id="IPR000641">
    <property type="entry name" value="CbxX/CfxQ"/>
</dbReference>
<evidence type="ECO:0000256" key="1">
    <source>
        <dbReference type="ARBA" id="ARBA00010378"/>
    </source>
</evidence>
<keyword evidence="2" id="KW-0547">Nucleotide-binding</keyword>
<dbReference type="Pfam" id="PF17866">
    <property type="entry name" value="AAA_lid_6"/>
    <property type="match status" value="1"/>
</dbReference>
<comment type="similarity">
    <text evidence="1">Belongs to the CbxX/CfxQ family.</text>
</comment>
<dbReference type="Proteomes" id="UP000248214">
    <property type="component" value="Unassembled WGS sequence"/>
</dbReference>
<evidence type="ECO:0000259" key="4">
    <source>
        <dbReference type="SMART" id="SM00382"/>
    </source>
</evidence>
<dbReference type="InterPro" id="IPR003593">
    <property type="entry name" value="AAA+_ATPase"/>
</dbReference>
<dbReference type="InterPro" id="IPR003959">
    <property type="entry name" value="ATPase_AAA_core"/>
</dbReference>
<dbReference type="InterPro" id="IPR050773">
    <property type="entry name" value="CbxX/CfxQ_RuBisCO_ESX"/>
</dbReference>
<dbReference type="PANTHER" id="PTHR43392:SF2">
    <property type="entry name" value="AAA-TYPE ATPASE FAMILY PROTEIN _ ANKYRIN REPEAT FAMILY PROTEIN"/>
    <property type="match status" value="1"/>
</dbReference>
<dbReference type="EMBL" id="PDOD01000002">
    <property type="protein sequence ID" value="PYZ93058.1"/>
    <property type="molecule type" value="Genomic_DNA"/>
</dbReference>